<dbReference type="EMBL" id="UINC01219559">
    <property type="protein sequence ID" value="SVE47077.1"/>
    <property type="molecule type" value="Genomic_DNA"/>
</dbReference>
<name>A0A383DRE7_9ZZZZ</name>
<keyword evidence="1" id="KW-0812">Transmembrane</keyword>
<evidence type="ECO:0000313" key="2">
    <source>
        <dbReference type="EMBL" id="SVE47077.1"/>
    </source>
</evidence>
<dbReference type="AlphaFoldDB" id="A0A383DRE7"/>
<gene>
    <name evidence="2" type="ORF">METZ01_LOCUS499931</name>
</gene>
<protein>
    <submittedName>
        <fullName evidence="2">Uncharacterized protein</fullName>
    </submittedName>
</protein>
<evidence type="ECO:0000256" key="1">
    <source>
        <dbReference type="SAM" id="Phobius"/>
    </source>
</evidence>
<feature type="transmembrane region" description="Helical" evidence="1">
    <location>
        <begin position="6"/>
        <end position="26"/>
    </location>
</feature>
<feature type="non-terminal residue" evidence="2">
    <location>
        <position position="1"/>
    </location>
</feature>
<sequence>VTSFVVFFTILGKIIIYIKVFVYAHAMISVNLGTSKLEIHEHTNFIEKCCIYSQLSRESDVESHRNLAEKPLRPDKIAKYST</sequence>
<keyword evidence="1" id="KW-1133">Transmembrane helix</keyword>
<keyword evidence="1" id="KW-0472">Membrane</keyword>
<proteinExistence type="predicted"/>
<accession>A0A383DRE7</accession>
<reference evidence="2" key="1">
    <citation type="submission" date="2018-05" db="EMBL/GenBank/DDBJ databases">
        <authorList>
            <person name="Lanie J.A."/>
            <person name="Ng W.-L."/>
            <person name="Kazmierczak K.M."/>
            <person name="Andrzejewski T.M."/>
            <person name="Davidsen T.M."/>
            <person name="Wayne K.J."/>
            <person name="Tettelin H."/>
            <person name="Glass J.I."/>
            <person name="Rusch D."/>
            <person name="Podicherti R."/>
            <person name="Tsui H.-C.T."/>
            <person name="Winkler M.E."/>
        </authorList>
    </citation>
    <scope>NUCLEOTIDE SEQUENCE</scope>
</reference>
<organism evidence="2">
    <name type="scientific">marine metagenome</name>
    <dbReference type="NCBI Taxonomy" id="408172"/>
    <lineage>
        <taxon>unclassified sequences</taxon>
        <taxon>metagenomes</taxon>
        <taxon>ecological metagenomes</taxon>
    </lineage>
</organism>